<proteinExistence type="inferred from homology"/>
<dbReference type="Proteomes" id="UP000316726">
    <property type="component" value="Chromosome 18"/>
</dbReference>
<dbReference type="FunFam" id="1.10.1090.10:FF:000002">
    <property type="entry name" value="Cytochrome b-c1 complex subunit 7"/>
    <property type="match status" value="1"/>
</dbReference>
<dbReference type="Gene3D" id="1.10.1090.10">
    <property type="entry name" value="Cytochrome b-c1 complex subunit 7"/>
    <property type="match status" value="1"/>
</dbReference>
<organism evidence="10 11">
    <name type="scientific">Chloropicon primus</name>
    <dbReference type="NCBI Taxonomy" id="1764295"/>
    <lineage>
        <taxon>Eukaryota</taxon>
        <taxon>Viridiplantae</taxon>
        <taxon>Chlorophyta</taxon>
        <taxon>Chloropicophyceae</taxon>
        <taxon>Chloropicales</taxon>
        <taxon>Chloropicaceae</taxon>
        <taxon>Chloropicon</taxon>
    </lineage>
</organism>
<evidence type="ECO:0000256" key="1">
    <source>
        <dbReference type="ARBA" id="ARBA00004443"/>
    </source>
</evidence>
<dbReference type="STRING" id="1764295.A0A5B8MZB3"/>
<evidence type="ECO:0000256" key="9">
    <source>
        <dbReference type="ARBA" id="ARBA00031021"/>
    </source>
</evidence>
<keyword evidence="7" id="KW-0496">Mitochondrion</keyword>
<dbReference type="InterPro" id="IPR003197">
    <property type="entry name" value="QCR7"/>
</dbReference>
<evidence type="ECO:0000256" key="6">
    <source>
        <dbReference type="ARBA" id="ARBA00022982"/>
    </source>
</evidence>
<dbReference type="GO" id="GO:0006122">
    <property type="term" value="P:mitochondrial electron transport, ubiquinol to cytochrome c"/>
    <property type="evidence" value="ECO:0007669"/>
    <property type="project" value="InterPro"/>
</dbReference>
<sequence length="122" mass="14367">MSKVFGALMEPFHRVVGGWYRKQVQKELVKYGLRYDDLLDPKMNLDVKEALNRLPQREVDLRNQRIKRAVDLSFKHASLSSEMQKQQTPFNFYLKPMVERIEAENAERAELGTGKPYDRQIP</sequence>
<comment type="similarity">
    <text evidence="2">Belongs to the UQCRB/QCR7 family.</text>
</comment>
<comment type="subcellular location">
    <subcellularLocation>
        <location evidence="1">Mitochondrion inner membrane</location>
        <topology evidence="1">Peripheral membrane protein</topology>
        <orientation evidence="1">Matrix side</orientation>
    </subcellularLocation>
</comment>
<protein>
    <recommendedName>
        <fullName evidence="9">Complex III subunit VII</fullName>
    </recommendedName>
</protein>
<keyword evidence="5" id="KW-0999">Mitochondrion inner membrane</keyword>
<dbReference type="PANTHER" id="PTHR12022:SF0">
    <property type="entry name" value="CYTOCHROME B-C1 COMPLEX SUBUNIT 7"/>
    <property type="match status" value="1"/>
</dbReference>
<dbReference type="GO" id="GO:0005743">
    <property type="term" value="C:mitochondrial inner membrane"/>
    <property type="evidence" value="ECO:0007669"/>
    <property type="project" value="UniProtKB-SubCell"/>
</dbReference>
<accession>A0A5B8MZB3</accession>
<keyword evidence="11" id="KW-1185">Reference proteome</keyword>
<evidence type="ECO:0000256" key="3">
    <source>
        <dbReference type="ARBA" id="ARBA00022448"/>
    </source>
</evidence>
<gene>
    <name evidence="10" type="ORF">A3770_18p82090</name>
</gene>
<evidence type="ECO:0000256" key="4">
    <source>
        <dbReference type="ARBA" id="ARBA00022660"/>
    </source>
</evidence>
<evidence type="ECO:0000313" key="10">
    <source>
        <dbReference type="EMBL" id="QDZ25691.1"/>
    </source>
</evidence>
<dbReference type="EMBL" id="CP031051">
    <property type="protein sequence ID" value="QDZ25691.1"/>
    <property type="molecule type" value="Genomic_DNA"/>
</dbReference>
<dbReference type="GO" id="GO:0045275">
    <property type="term" value="C:respiratory chain complex III"/>
    <property type="evidence" value="ECO:0007669"/>
    <property type="project" value="InterPro"/>
</dbReference>
<evidence type="ECO:0000256" key="2">
    <source>
        <dbReference type="ARBA" id="ARBA00008554"/>
    </source>
</evidence>
<dbReference type="PANTHER" id="PTHR12022">
    <property type="entry name" value="UBIQUINOL-CYTOCHROME C REDUCTASE COMPLEX 14 KD PROTEIN"/>
    <property type="match status" value="1"/>
</dbReference>
<reference evidence="10 11" key="1">
    <citation type="submission" date="2018-07" db="EMBL/GenBank/DDBJ databases">
        <title>The complete nuclear genome of the prasinophyte Chloropicon primus (CCMP1205).</title>
        <authorList>
            <person name="Pombert J.-F."/>
            <person name="Otis C."/>
            <person name="Turmel M."/>
            <person name="Lemieux C."/>
        </authorList>
    </citation>
    <scope>NUCLEOTIDE SEQUENCE [LARGE SCALE GENOMIC DNA]</scope>
    <source>
        <strain evidence="10 11">CCMP1205</strain>
    </source>
</reference>
<keyword evidence="3" id="KW-0813">Transport</keyword>
<keyword evidence="4" id="KW-0679">Respiratory chain</keyword>
<evidence type="ECO:0000256" key="8">
    <source>
        <dbReference type="ARBA" id="ARBA00023136"/>
    </source>
</evidence>
<dbReference type="InterPro" id="IPR036544">
    <property type="entry name" value="QCR7_sf"/>
</dbReference>
<name>A0A5B8MZB3_9CHLO</name>
<keyword evidence="8" id="KW-0472">Membrane</keyword>
<evidence type="ECO:0000256" key="5">
    <source>
        <dbReference type="ARBA" id="ARBA00022792"/>
    </source>
</evidence>
<dbReference type="OrthoDB" id="425749at2759"/>
<evidence type="ECO:0000313" key="11">
    <source>
        <dbReference type="Proteomes" id="UP000316726"/>
    </source>
</evidence>
<evidence type="ECO:0000256" key="7">
    <source>
        <dbReference type="ARBA" id="ARBA00023128"/>
    </source>
</evidence>
<dbReference type="AlphaFoldDB" id="A0A5B8MZB3"/>
<keyword evidence="6" id="KW-0249">Electron transport</keyword>
<dbReference type="Pfam" id="PF02271">
    <property type="entry name" value="UCR_14kD"/>
    <property type="match status" value="1"/>
</dbReference>
<dbReference type="SUPFAM" id="SSF81524">
    <property type="entry name" value="14 kDa protein of cytochrome bc1 complex (Ubiquinol-cytochrome c reductase)"/>
    <property type="match status" value="1"/>
</dbReference>